<feature type="domain" description="Replication protein A OB" evidence="8">
    <location>
        <begin position="325"/>
        <end position="420"/>
    </location>
</feature>
<dbReference type="GO" id="GO:0003677">
    <property type="term" value="F:DNA binding"/>
    <property type="evidence" value="ECO:0007669"/>
    <property type="project" value="UniProtKB-KW"/>
</dbReference>
<name>A0A8S1TW13_PAROT</name>
<keyword evidence="4" id="KW-0862">Zinc</keyword>
<reference evidence="9" key="1">
    <citation type="submission" date="2021-01" db="EMBL/GenBank/DDBJ databases">
        <authorList>
            <consortium name="Genoscope - CEA"/>
            <person name="William W."/>
        </authorList>
    </citation>
    <scope>NUCLEOTIDE SEQUENCE</scope>
</reference>
<dbReference type="Proteomes" id="UP000683925">
    <property type="component" value="Unassembled WGS sequence"/>
</dbReference>
<dbReference type="FunFam" id="2.40.50.140:FF:000041">
    <property type="entry name" value="Replication protein A subunit"/>
    <property type="match status" value="1"/>
</dbReference>
<keyword evidence="2" id="KW-0479">Metal-binding</keyword>
<evidence type="ECO:0008006" key="11">
    <source>
        <dbReference type="Google" id="ProtNLM"/>
    </source>
</evidence>
<evidence type="ECO:0000259" key="8">
    <source>
        <dbReference type="Pfam" id="PF16900"/>
    </source>
</evidence>
<dbReference type="OrthoDB" id="295159at2759"/>
<organism evidence="9 10">
    <name type="scientific">Paramecium octaurelia</name>
    <dbReference type="NCBI Taxonomy" id="43137"/>
    <lineage>
        <taxon>Eukaryota</taxon>
        <taxon>Sar</taxon>
        <taxon>Alveolata</taxon>
        <taxon>Ciliophora</taxon>
        <taxon>Intramacronucleata</taxon>
        <taxon>Oligohymenophorea</taxon>
        <taxon>Peniculida</taxon>
        <taxon>Parameciidae</taxon>
        <taxon>Paramecium</taxon>
    </lineage>
</organism>
<dbReference type="AlphaFoldDB" id="A0A8S1TW13"/>
<dbReference type="InterPro" id="IPR004365">
    <property type="entry name" value="NA-bd_OB_tRNA"/>
</dbReference>
<dbReference type="CDD" id="cd04475">
    <property type="entry name" value="RPA1_DBD_B"/>
    <property type="match status" value="1"/>
</dbReference>
<dbReference type="PANTHER" id="PTHR47165">
    <property type="entry name" value="OS03G0429900 PROTEIN"/>
    <property type="match status" value="1"/>
</dbReference>
<accession>A0A8S1TW13</accession>
<feature type="domain" description="OB" evidence="6">
    <location>
        <begin position="218"/>
        <end position="304"/>
    </location>
</feature>
<evidence type="ECO:0000256" key="3">
    <source>
        <dbReference type="ARBA" id="ARBA00022771"/>
    </source>
</evidence>
<dbReference type="Pfam" id="PF01336">
    <property type="entry name" value="tRNA_anti-codon"/>
    <property type="match status" value="1"/>
</dbReference>
<evidence type="ECO:0000256" key="2">
    <source>
        <dbReference type="ARBA" id="ARBA00022723"/>
    </source>
</evidence>
<dbReference type="Pfam" id="PF16900">
    <property type="entry name" value="REPA_OB_2"/>
    <property type="match status" value="1"/>
</dbReference>
<evidence type="ECO:0000313" key="9">
    <source>
        <dbReference type="EMBL" id="CAD8155259.1"/>
    </source>
</evidence>
<dbReference type="InterPro" id="IPR031657">
    <property type="entry name" value="REPA_OB_2"/>
</dbReference>
<dbReference type="GO" id="GO:0008270">
    <property type="term" value="F:zinc ion binding"/>
    <property type="evidence" value="ECO:0007669"/>
    <property type="project" value="UniProtKB-KW"/>
</dbReference>
<dbReference type="InterPro" id="IPR047192">
    <property type="entry name" value="Euk_RPA1_DBD_C"/>
</dbReference>
<dbReference type="PANTHER" id="PTHR47165:SF4">
    <property type="entry name" value="OS03G0429900 PROTEIN"/>
    <property type="match status" value="1"/>
</dbReference>
<keyword evidence="10" id="KW-1185">Reference proteome</keyword>
<evidence type="ECO:0000313" key="10">
    <source>
        <dbReference type="Proteomes" id="UP000683925"/>
    </source>
</evidence>
<evidence type="ECO:0000256" key="5">
    <source>
        <dbReference type="ARBA" id="ARBA00023125"/>
    </source>
</evidence>
<keyword evidence="3" id="KW-0863">Zinc-finger</keyword>
<evidence type="ECO:0000256" key="1">
    <source>
        <dbReference type="ARBA" id="ARBA00005690"/>
    </source>
</evidence>
<protein>
    <recommendedName>
        <fullName evidence="11">Replication protein A subunit</fullName>
    </recommendedName>
</protein>
<evidence type="ECO:0000259" key="6">
    <source>
        <dbReference type="Pfam" id="PF01336"/>
    </source>
</evidence>
<keyword evidence="5" id="KW-0238">DNA-binding</keyword>
<evidence type="ECO:0000259" key="7">
    <source>
        <dbReference type="Pfam" id="PF08646"/>
    </source>
</evidence>
<dbReference type="EMBL" id="CAJJDP010000030">
    <property type="protein sequence ID" value="CAD8155259.1"/>
    <property type="molecule type" value="Genomic_DNA"/>
</dbReference>
<comment type="similarity">
    <text evidence="1">Belongs to the replication factor A protein 1 family.</text>
</comment>
<proteinExistence type="inferred from homology"/>
<dbReference type="Pfam" id="PF08646">
    <property type="entry name" value="Rep_fac-A_C"/>
    <property type="match status" value="1"/>
</dbReference>
<dbReference type="OMA" id="DQCDAFY"/>
<dbReference type="CDD" id="cd04476">
    <property type="entry name" value="RPA1_DBD_C"/>
    <property type="match status" value="1"/>
</dbReference>
<dbReference type="CDD" id="cd04474">
    <property type="entry name" value="RPA1_DBD_A"/>
    <property type="match status" value="1"/>
</dbReference>
<comment type="caution">
    <text evidence="9">The sequence shown here is derived from an EMBL/GenBank/DDBJ whole genome shotgun (WGS) entry which is preliminary data.</text>
</comment>
<dbReference type="InterPro" id="IPR013955">
    <property type="entry name" value="Rep_factor-A_C"/>
</dbReference>
<evidence type="ECO:0000256" key="4">
    <source>
        <dbReference type="ARBA" id="ARBA00022833"/>
    </source>
</evidence>
<sequence length="633" mass="74490">MTEKVTHLTYEALKSMVEYQDNTTQYCVQILKIEDQTDMNTKQGIVYPCVCSDGFAKMIIHILNISPSILANISKMNPIIRILELKLKQTFFIVMRHEVIYLDKCQVGQPLDYDEFKRMNYTNPNGNNEIQFPRAPHVLHINSNKKQSMLPQQQQKSIHDYMNQDQQQTKSGVKLSIQQKQSQIKQEPQFVENQIYQPPSDINLLKISELYPGMRGFKIKGRITSKTDITQFRNGKGHLFTIEIMDSDKQTIQGVFFNKLCDKFYDSIDIGKVYYFENASVKTNRYSSKNQNSSDYQIHFEDFSKISVAQDDEEIDIFPYQIKTIDDIDNLSLDEKCDVLGVIIDIKPTTQIMTKSNENKSKKNITLYDQTQRGIEIVLWGQQAEKWQFQKDQIVAFRGLKISDYQMVRNLTVTNSTICEKNLSNLKKINGFQEFYEFYSKNKDFLETKPKESKKKFPLSYIEQIKKDFEGIRNIKFVKFYEIKAYITNIFTKLLYYEGCENCKRKVVYIQQTKQYHCQICNQNFDQPSYKYMFNAKIADTTGNLTVIMNNDSGQQILQLSCDEFQKKSQVEKDDYVKRSNFQQFRFLIVGKVETYNDEIRPKYYISSFIQEDVVSDNEELYNQITQMLSQNY</sequence>
<dbReference type="FunFam" id="2.40.50.140:FF:000780">
    <property type="entry name" value="Uncharacterized protein"/>
    <property type="match status" value="1"/>
</dbReference>
<feature type="domain" description="Replication factor A C-terminal" evidence="7">
    <location>
        <begin position="480"/>
        <end position="620"/>
    </location>
</feature>
<gene>
    <name evidence="9" type="ORF">POCTA_138.1.T0300204</name>
</gene>